<reference evidence="1 2" key="1">
    <citation type="submission" date="2018-04" db="EMBL/GenBank/DDBJ databases">
        <title>Genome sequencing of Flavobacterium sp. HYN0048.</title>
        <authorList>
            <person name="Yi H."/>
            <person name="Baek C."/>
        </authorList>
    </citation>
    <scope>NUCLEOTIDE SEQUENCE [LARGE SCALE GENOMIC DNA]</scope>
    <source>
        <strain evidence="1 2">HYN0048</strain>
    </source>
</reference>
<name>A0A2S0RE58_9FLAO</name>
<evidence type="ECO:0000313" key="1">
    <source>
        <dbReference type="EMBL" id="AWA30043.1"/>
    </source>
</evidence>
<evidence type="ECO:0000313" key="2">
    <source>
        <dbReference type="Proteomes" id="UP000244193"/>
    </source>
</evidence>
<proteinExistence type="predicted"/>
<keyword evidence="2" id="KW-1185">Reference proteome</keyword>
<dbReference type="AlphaFoldDB" id="A0A2S0RE58"/>
<sequence length="63" mass="6759">MRLQLQREAAALTLQPEVHHLLTRGLTRQVHPEAAVHQAEATAVAAVAAEAAVVVVAEEDNQQ</sequence>
<protein>
    <submittedName>
        <fullName evidence="1">Uncharacterized protein</fullName>
    </submittedName>
</protein>
<dbReference type="Proteomes" id="UP000244193">
    <property type="component" value="Chromosome"/>
</dbReference>
<accession>A0A2S0RE58</accession>
<organism evidence="1 2">
    <name type="scientific">Flavobacterium magnum</name>
    <dbReference type="NCBI Taxonomy" id="2162713"/>
    <lineage>
        <taxon>Bacteria</taxon>
        <taxon>Pseudomonadati</taxon>
        <taxon>Bacteroidota</taxon>
        <taxon>Flavobacteriia</taxon>
        <taxon>Flavobacteriales</taxon>
        <taxon>Flavobacteriaceae</taxon>
        <taxon>Flavobacterium</taxon>
    </lineage>
</organism>
<dbReference type="EMBL" id="CP028811">
    <property type="protein sequence ID" value="AWA30043.1"/>
    <property type="molecule type" value="Genomic_DNA"/>
</dbReference>
<dbReference type="KEGG" id="fmg:HYN48_08095"/>
<gene>
    <name evidence="1" type="ORF">HYN48_08095</name>
</gene>